<comment type="caution">
    <text evidence="1">The sequence shown here is derived from an EMBL/GenBank/DDBJ whole genome shotgun (WGS) entry which is preliminary data.</text>
</comment>
<dbReference type="EMBL" id="SIXF01000024">
    <property type="protein sequence ID" value="TBO40404.1"/>
    <property type="molecule type" value="Genomic_DNA"/>
</dbReference>
<proteinExistence type="predicted"/>
<dbReference type="InterPro" id="IPR027417">
    <property type="entry name" value="P-loop_NTPase"/>
</dbReference>
<dbReference type="Gene3D" id="3.40.50.300">
    <property type="entry name" value="P-loop containing nucleotide triphosphate hydrolases"/>
    <property type="match status" value="1"/>
</dbReference>
<name>A0A4Q9H900_9SPHI</name>
<evidence type="ECO:0000313" key="2">
    <source>
        <dbReference type="Proteomes" id="UP000291819"/>
    </source>
</evidence>
<protein>
    <submittedName>
        <fullName evidence="1">Uncharacterized protein</fullName>
    </submittedName>
</protein>
<dbReference type="RefSeq" id="WP_131031666.1">
    <property type="nucleotide sequence ID" value="NZ_SIXF01000024.1"/>
</dbReference>
<organism evidence="1 2">
    <name type="scientific">Pedobacter kyonggii</name>
    <dbReference type="NCBI Taxonomy" id="1926871"/>
    <lineage>
        <taxon>Bacteria</taxon>
        <taxon>Pseudomonadati</taxon>
        <taxon>Bacteroidota</taxon>
        <taxon>Sphingobacteriia</taxon>
        <taxon>Sphingobacteriales</taxon>
        <taxon>Sphingobacteriaceae</taxon>
        <taxon>Pedobacter</taxon>
    </lineage>
</organism>
<dbReference type="AlphaFoldDB" id="A0A4Q9H900"/>
<dbReference type="Proteomes" id="UP000291819">
    <property type="component" value="Unassembled WGS sequence"/>
</dbReference>
<dbReference type="SUPFAM" id="SSF52540">
    <property type="entry name" value="P-loop containing nucleoside triphosphate hydrolases"/>
    <property type="match status" value="1"/>
</dbReference>
<sequence length="105" mass="11041">MATLSGGESFLVSLALALGLSDLASRKIQINSLFIDEGFGTLDADTLDVAISALENLQSKGKTIGIISHVEALKDQIGTQVQISKQPGGWSKIKVVSYDASTSIF</sequence>
<dbReference type="Pfam" id="PF13558">
    <property type="entry name" value="SbcC_Walker_B"/>
    <property type="match status" value="1"/>
</dbReference>
<dbReference type="PANTHER" id="PTHR32114:SF2">
    <property type="entry name" value="ABC TRANSPORTER ABCH.3"/>
    <property type="match status" value="1"/>
</dbReference>
<dbReference type="PANTHER" id="PTHR32114">
    <property type="entry name" value="ABC TRANSPORTER ABCH.3"/>
    <property type="match status" value="1"/>
</dbReference>
<evidence type="ECO:0000313" key="1">
    <source>
        <dbReference type="EMBL" id="TBO40404.1"/>
    </source>
</evidence>
<accession>A0A4Q9H900</accession>
<gene>
    <name evidence="1" type="ORF">EYS08_19395</name>
</gene>
<reference evidence="1 2" key="1">
    <citation type="submission" date="2019-02" db="EMBL/GenBank/DDBJ databases">
        <title>Pedobacter kyonggii whole genome sequence analysis.</title>
        <authorList>
            <person name="Dahal R.H."/>
        </authorList>
    </citation>
    <scope>NUCLEOTIDE SEQUENCE [LARGE SCALE GENOMIC DNA]</scope>
    <source>
        <strain evidence="1 2">K-4-11-1</strain>
    </source>
</reference>
<dbReference type="OrthoDB" id="9795626at2"/>
<keyword evidence="2" id="KW-1185">Reference proteome</keyword>